<gene>
    <name evidence="1" type="ORF">BHV66_10050</name>
</gene>
<dbReference type="AlphaFoldDB" id="A0A1Q6F2U7"/>
<dbReference type="EMBL" id="MNQH01000044">
    <property type="protein sequence ID" value="OKY93150.1"/>
    <property type="molecule type" value="Genomic_DNA"/>
</dbReference>
<protein>
    <submittedName>
        <fullName evidence="1">Uncharacterized protein</fullName>
    </submittedName>
</protein>
<dbReference type="Proteomes" id="UP000187417">
    <property type="component" value="Unassembled WGS sequence"/>
</dbReference>
<accession>A0A1Q6F2U7</accession>
<comment type="caution">
    <text evidence="1">The sequence shown here is derived from an EMBL/GenBank/DDBJ whole genome shotgun (WGS) entry which is preliminary data.</text>
</comment>
<name>A0A1Q6F2U7_9BACT</name>
<dbReference type="STRING" id="28117.BHV66_10050"/>
<evidence type="ECO:0000313" key="1">
    <source>
        <dbReference type="EMBL" id="OKY93150.1"/>
    </source>
</evidence>
<organism evidence="1 2">
    <name type="scientific">Alistipes putredinis</name>
    <dbReference type="NCBI Taxonomy" id="28117"/>
    <lineage>
        <taxon>Bacteria</taxon>
        <taxon>Pseudomonadati</taxon>
        <taxon>Bacteroidota</taxon>
        <taxon>Bacteroidia</taxon>
        <taxon>Bacteroidales</taxon>
        <taxon>Rikenellaceae</taxon>
        <taxon>Alistipes</taxon>
    </lineage>
</organism>
<reference evidence="1 2" key="1">
    <citation type="journal article" date="2016" name="Nat. Biotechnol.">
        <title>Measurement of bacterial replication rates in microbial communities.</title>
        <authorList>
            <person name="Brown C.T."/>
            <person name="Olm M.R."/>
            <person name="Thomas B.C."/>
            <person name="Banfield J.F."/>
        </authorList>
    </citation>
    <scope>NUCLEOTIDE SEQUENCE [LARGE SCALE GENOMIC DNA]</scope>
    <source>
        <strain evidence="1">CAG:67_53_122</strain>
    </source>
</reference>
<proteinExistence type="predicted"/>
<dbReference type="RefSeq" id="WP_278339535.1">
    <property type="nucleotide sequence ID" value="NZ_JBJQEX010000063.1"/>
</dbReference>
<sequence>MKQVKDKYTHTTLEQMPEHKLFRALMSRLNDFGFDCEAFAAGLQYEHPTVQQRFFALLRTCVLFMAEEGNVRIDDRNRASCRMCREIAEQLKDHHLPCR</sequence>
<evidence type="ECO:0000313" key="2">
    <source>
        <dbReference type="Proteomes" id="UP000187417"/>
    </source>
</evidence>